<evidence type="ECO:0000313" key="2">
    <source>
        <dbReference type="Proteomes" id="UP000016648"/>
    </source>
</evidence>
<protein>
    <submittedName>
        <fullName evidence="1">Uncharacterized protein</fullName>
    </submittedName>
</protein>
<dbReference type="Proteomes" id="UP000016648">
    <property type="component" value="Unassembled WGS sequence"/>
</dbReference>
<keyword evidence="2" id="KW-1185">Reference proteome</keyword>
<proteinExistence type="predicted"/>
<gene>
    <name evidence="1" type="ORF">HMPREF9135_0312</name>
</gene>
<organism evidence="1 2">
    <name type="scientific">Segatella baroniae F0067</name>
    <dbReference type="NCBI Taxonomy" id="1115809"/>
    <lineage>
        <taxon>Bacteria</taxon>
        <taxon>Pseudomonadati</taxon>
        <taxon>Bacteroidota</taxon>
        <taxon>Bacteroidia</taxon>
        <taxon>Bacteroidales</taxon>
        <taxon>Prevotellaceae</taxon>
        <taxon>Segatella</taxon>
    </lineage>
</organism>
<dbReference type="PATRIC" id="fig|1115809.3.peg.796"/>
<dbReference type="AlphaFoldDB" id="U2QMN8"/>
<comment type="caution">
    <text evidence="1">The sequence shown here is derived from an EMBL/GenBank/DDBJ whole genome shotgun (WGS) entry which is preliminary data.</text>
</comment>
<reference evidence="1 2" key="1">
    <citation type="submission" date="2013-08" db="EMBL/GenBank/DDBJ databases">
        <authorList>
            <person name="Durkin A.S."/>
            <person name="Haft D.R."/>
            <person name="McCorrison J."/>
            <person name="Torralba M."/>
            <person name="Gillis M."/>
            <person name="Haft D.H."/>
            <person name="Methe B."/>
            <person name="Sutton G."/>
            <person name="Nelson K.E."/>
        </authorList>
    </citation>
    <scope>NUCLEOTIDE SEQUENCE [LARGE SCALE GENOMIC DNA]</scope>
    <source>
        <strain evidence="1 2">F0067</strain>
    </source>
</reference>
<dbReference type="EMBL" id="AWEY01000008">
    <property type="protein sequence ID" value="ERK40052.1"/>
    <property type="molecule type" value="Genomic_DNA"/>
</dbReference>
<accession>U2QMN8</accession>
<sequence>MALSLSVFSFSRRPLAALYNRRFSSIPAPVPLYLLRVALKCQVRMRPMLRVNS</sequence>
<name>U2QMN8_9BACT</name>
<evidence type="ECO:0000313" key="1">
    <source>
        <dbReference type="EMBL" id="ERK40052.1"/>
    </source>
</evidence>